<dbReference type="InterPro" id="IPR010753">
    <property type="entry name" value="DUF1330"/>
</dbReference>
<dbReference type="Gene3D" id="3.30.70.100">
    <property type="match status" value="1"/>
</dbReference>
<dbReference type="PANTHER" id="PTHR41521">
    <property type="match status" value="1"/>
</dbReference>
<dbReference type="SUPFAM" id="SSF54909">
    <property type="entry name" value="Dimeric alpha+beta barrel"/>
    <property type="match status" value="1"/>
</dbReference>
<dbReference type="GeneID" id="61303825"/>
<dbReference type="InterPro" id="IPR011008">
    <property type="entry name" value="Dimeric_a/b-barrel"/>
</dbReference>
<evidence type="ECO:0000313" key="2">
    <source>
        <dbReference type="EMBL" id="SEJ35728.1"/>
    </source>
</evidence>
<dbReference type="AlphaFoldDB" id="A0A1A5XBT9"/>
<accession>A0A1A5XBT9</accession>
<sequence length="109" mass="12260">MTAYAIAHLHRCEACAEIVEYLEKIDATLAPFGGRFLIHGGRVERLEGAFKGDLIMIEFDDRERARAWYRSPAYQAILPLRTQHASGDVLLIDQVAQPHRATDVLAKRG</sequence>
<name>A0A1A5XBT9_9BURK</name>
<dbReference type="EMBL" id="FNZM01000004">
    <property type="protein sequence ID" value="SEJ35728.1"/>
    <property type="molecule type" value="Genomic_DNA"/>
</dbReference>
<dbReference type="Pfam" id="PF07045">
    <property type="entry name" value="DUF1330"/>
    <property type="match status" value="1"/>
</dbReference>
<comment type="caution">
    <text evidence="2">The sequence shown here is derived from an EMBL/GenBank/DDBJ whole genome shotgun (WGS) entry which is preliminary data.</text>
</comment>
<dbReference type="OrthoDB" id="516779at2"/>
<dbReference type="RefSeq" id="WP_065060631.1">
    <property type="nucleotide sequence ID" value="NZ_CADFGN010000007.1"/>
</dbReference>
<feature type="domain" description="DUF1330" evidence="1">
    <location>
        <begin position="2"/>
        <end position="94"/>
    </location>
</feature>
<dbReference type="PANTHER" id="PTHR41521:SF4">
    <property type="entry name" value="BLR0684 PROTEIN"/>
    <property type="match status" value="1"/>
</dbReference>
<gene>
    <name evidence="2" type="ORF">SAMN05216550_104138</name>
</gene>
<reference evidence="2 3" key="1">
    <citation type="submission" date="2016-10" db="EMBL/GenBank/DDBJ databases">
        <authorList>
            <person name="Varghese N."/>
            <person name="Submissions S."/>
        </authorList>
    </citation>
    <scope>NUCLEOTIDE SEQUENCE [LARGE SCALE GENOMIC DNA]</scope>
    <source>
        <strain evidence="2 3">LMG 22274</strain>
    </source>
</reference>
<evidence type="ECO:0000313" key="3">
    <source>
        <dbReference type="Proteomes" id="UP000183529"/>
    </source>
</evidence>
<evidence type="ECO:0000259" key="1">
    <source>
        <dbReference type="Pfam" id="PF07045"/>
    </source>
</evidence>
<dbReference type="Proteomes" id="UP000183529">
    <property type="component" value="Unassembled WGS sequence"/>
</dbReference>
<proteinExistence type="predicted"/>
<protein>
    <submittedName>
        <fullName evidence="2">Uncharacterized conserved protein, DUF1330 family</fullName>
    </submittedName>
</protein>
<organism evidence="2 3">
    <name type="scientific">Paraburkholderia tropica</name>
    <dbReference type="NCBI Taxonomy" id="92647"/>
    <lineage>
        <taxon>Bacteria</taxon>
        <taxon>Pseudomonadati</taxon>
        <taxon>Pseudomonadota</taxon>
        <taxon>Betaproteobacteria</taxon>
        <taxon>Burkholderiales</taxon>
        <taxon>Burkholderiaceae</taxon>
        <taxon>Paraburkholderia</taxon>
    </lineage>
</organism>